<dbReference type="Proteomes" id="UP001589619">
    <property type="component" value="Unassembled WGS sequence"/>
</dbReference>
<feature type="signal peptide" evidence="4">
    <location>
        <begin position="1"/>
        <end position="27"/>
    </location>
</feature>
<dbReference type="RefSeq" id="WP_344903935.1">
    <property type="nucleotide sequence ID" value="NZ_BAAAYO010000001.1"/>
</dbReference>
<sequence>MKNVYSAMRVMLFVCMVFMLAQLPVWAAGLPKQEGVVTDPVGLFSAADAKRIADSVSGKGYELQVLTARGLNEKDGEKLANDAYDGWKLKPNQLILVITTDPNFVHLVFDNVELKDRVAASAARNAKGVVDRAFVPLAGSGKVADGVIAVSRYVNELPPAPAGAASSVKGMSGKTIAIVVLALAILVLLVVLIRQLGLRSKAKATIREAEKLRADADKTVSGVIVSQLLKELEMGFMQGETKQRVSGLEKEAIDLQRQGQELVERLGQQRMSFWSAAADGRAAKQLKGEVEAYVGRVGQAKATQEELESLSAAARHTVASVKTQAEEASVALESLASDTAYPLPVLREQLKQVRALGENADNVDEFDFVQADSLAQQALQLAAVLTAGVTELRRQVKLYPGYVPRLRDRESELRLAVERERLLLIDADPFRMLKQAEGELPRLGKLIESGDATGAKACSDLVEGGLQGASDAVAEMVSNRDYGHNAVREAERFLSGIGEFEASYATELAQLRGKFGETHVREQEGRLAQTKQANDELTRLLKELRGALDPGVQQYRLARQRGERANLVVAQAAKTREESLAYRARMEQALREANDRFAASRTRYLQAADAFARLQVSMDAPRRMVADGKTQLSGVESALRAGGVDMGRVEQQLQSFGTLVDGLTAEVGRLAREKEESMRLYNQLHSDYMSRYERYGKVINVAAYASSYAGMKGDIERLIATGRFEEATRRITDGRGIISQLEREYLRHQEEERRRNGGGGGGGGGGRSSGSSGWGGGGGSGGGKSSGSSKW</sequence>
<evidence type="ECO:0000256" key="4">
    <source>
        <dbReference type="SAM" id="SignalP"/>
    </source>
</evidence>
<name>A0ABV5VWA5_9BACL</name>
<feature type="chain" id="PRO_5047302251" description="TPM domain-containing protein" evidence="4">
    <location>
        <begin position="28"/>
        <end position="791"/>
    </location>
</feature>
<keyword evidence="1" id="KW-0175">Coiled coil</keyword>
<protein>
    <recommendedName>
        <fullName evidence="7">TPM domain-containing protein</fullName>
    </recommendedName>
</protein>
<feature type="region of interest" description="Disordered" evidence="2">
    <location>
        <begin position="749"/>
        <end position="791"/>
    </location>
</feature>
<keyword evidence="3" id="KW-0472">Membrane</keyword>
<accession>A0ABV5VWA5</accession>
<keyword evidence="3" id="KW-0812">Transmembrane</keyword>
<keyword evidence="4" id="KW-0732">Signal</keyword>
<keyword evidence="3" id="KW-1133">Transmembrane helix</keyword>
<keyword evidence="6" id="KW-1185">Reference proteome</keyword>
<evidence type="ECO:0000313" key="6">
    <source>
        <dbReference type="Proteomes" id="UP001589619"/>
    </source>
</evidence>
<evidence type="ECO:0008006" key="7">
    <source>
        <dbReference type="Google" id="ProtNLM"/>
    </source>
</evidence>
<organism evidence="5 6">
    <name type="scientific">Paenibacillus hodogayensis</name>
    <dbReference type="NCBI Taxonomy" id="279208"/>
    <lineage>
        <taxon>Bacteria</taxon>
        <taxon>Bacillati</taxon>
        <taxon>Bacillota</taxon>
        <taxon>Bacilli</taxon>
        <taxon>Bacillales</taxon>
        <taxon>Paenibacillaceae</taxon>
        <taxon>Paenibacillus</taxon>
    </lineage>
</organism>
<proteinExistence type="predicted"/>
<reference evidence="5 6" key="1">
    <citation type="submission" date="2024-09" db="EMBL/GenBank/DDBJ databases">
        <authorList>
            <person name="Sun Q."/>
            <person name="Mori K."/>
        </authorList>
    </citation>
    <scope>NUCLEOTIDE SEQUENCE [LARGE SCALE GENOMIC DNA]</scope>
    <source>
        <strain evidence="5 6">JCM 12520</strain>
    </source>
</reference>
<evidence type="ECO:0000313" key="5">
    <source>
        <dbReference type="EMBL" id="MFB9752516.1"/>
    </source>
</evidence>
<gene>
    <name evidence="5" type="ORF">ACFFNY_13200</name>
</gene>
<feature type="coiled-coil region" evidence="1">
    <location>
        <begin position="572"/>
        <end position="603"/>
    </location>
</feature>
<dbReference type="EMBL" id="JBHMAG010000010">
    <property type="protein sequence ID" value="MFB9752516.1"/>
    <property type="molecule type" value="Genomic_DNA"/>
</dbReference>
<comment type="caution">
    <text evidence="5">The sequence shown here is derived from an EMBL/GenBank/DDBJ whole genome shotgun (WGS) entry which is preliminary data.</text>
</comment>
<feature type="transmembrane region" description="Helical" evidence="3">
    <location>
        <begin position="175"/>
        <end position="193"/>
    </location>
</feature>
<dbReference type="Gene3D" id="3.10.310.50">
    <property type="match status" value="1"/>
</dbReference>
<feature type="coiled-coil region" evidence="1">
    <location>
        <begin position="520"/>
        <end position="547"/>
    </location>
</feature>
<evidence type="ECO:0000256" key="3">
    <source>
        <dbReference type="SAM" id="Phobius"/>
    </source>
</evidence>
<evidence type="ECO:0000256" key="1">
    <source>
        <dbReference type="SAM" id="Coils"/>
    </source>
</evidence>
<evidence type="ECO:0000256" key="2">
    <source>
        <dbReference type="SAM" id="MobiDB-lite"/>
    </source>
</evidence>
<feature type="compositionally biased region" description="Gly residues" evidence="2">
    <location>
        <begin position="757"/>
        <end position="785"/>
    </location>
</feature>